<dbReference type="InParanoid" id="E3NF42"/>
<organism evidence="3">
    <name type="scientific">Caenorhabditis remanei</name>
    <name type="common">Caenorhabditis vulgaris</name>
    <dbReference type="NCBI Taxonomy" id="31234"/>
    <lineage>
        <taxon>Eukaryota</taxon>
        <taxon>Metazoa</taxon>
        <taxon>Ecdysozoa</taxon>
        <taxon>Nematoda</taxon>
        <taxon>Chromadorea</taxon>
        <taxon>Rhabditida</taxon>
        <taxon>Rhabditina</taxon>
        <taxon>Rhabditomorpha</taxon>
        <taxon>Rhabditoidea</taxon>
        <taxon>Rhabditidae</taxon>
        <taxon>Peloderinae</taxon>
        <taxon>Caenorhabditis</taxon>
    </lineage>
</organism>
<evidence type="ECO:0000313" key="3">
    <source>
        <dbReference type="Proteomes" id="UP000008281"/>
    </source>
</evidence>
<evidence type="ECO:0000313" key="2">
    <source>
        <dbReference type="EMBL" id="EFO95929.1"/>
    </source>
</evidence>
<dbReference type="FunCoup" id="E3NF42">
    <property type="interactions" value="514"/>
</dbReference>
<dbReference type="InterPro" id="IPR001810">
    <property type="entry name" value="F-box_dom"/>
</dbReference>
<dbReference type="Proteomes" id="UP000008281">
    <property type="component" value="Unassembled WGS sequence"/>
</dbReference>
<reference evidence="2" key="1">
    <citation type="submission" date="2007-07" db="EMBL/GenBank/DDBJ databases">
        <title>PCAP assembly of the Caenorhabditis remanei genome.</title>
        <authorList>
            <consortium name="The Caenorhabditis remanei Sequencing Consortium"/>
            <person name="Wilson R.K."/>
        </authorList>
    </citation>
    <scope>NUCLEOTIDE SEQUENCE [LARGE SCALE GENOMIC DNA]</scope>
    <source>
        <strain evidence="2">PB4641</strain>
    </source>
</reference>
<dbReference type="Pfam" id="PF07735">
    <property type="entry name" value="FBA_2"/>
    <property type="match status" value="1"/>
</dbReference>
<dbReference type="PANTHER" id="PTHR21503:SF8">
    <property type="entry name" value="F-BOX ASSOCIATED DOMAIN-CONTAINING PROTEIN-RELATED"/>
    <property type="match status" value="1"/>
</dbReference>
<gene>
    <name evidence="2" type="ORF">CRE_17573</name>
</gene>
<sequence>MTFLFSLFRFLSWIISVLFQTFKSFFISNIPLPPPHFPLLHVPYLPLRRIIDFMEPKTLVSLSFCSQKSHSVIKTQQRAPFNGRLCVSEFHSNLSFCTFQNRDCVLSVCNSLFFPNSERSNYIKMNEQYVPVEVHRSDGNLVSYWGNTSDGLKEITNYVTDLLNIDVSEVRASKESFHLIEWVNRRQKTPLKKVVYMDWGVIPSKDEMIYILRDCTTLSEIDIRSDDPPNFRIVGNFRKIDCLDICHGQWVTIDNLLTMDGIVINLKKSTLTNNDLNVFLKHWLSGGCPRLKLFCARIGSVDIFRVLAGLRHNVVRVENRRDYNSPFGHKWTLWKGYDIKRADGVTATVSYQPPGGFVVVVWPETTHNYD</sequence>
<dbReference type="HOGENOM" id="CLU_028840_0_0_1"/>
<dbReference type="PANTHER" id="PTHR21503">
    <property type="entry name" value="F-BOX-CONTAINING HYPOTHETICAL PROTEIN C.ELEGANS"/>
    <property type="match status" value="1"/>
</dbReference>
<dbReference type="PROSITE" id="PS50181">
    <property type="entry name" value="FBOX"/>
    <property type="match status" value="1"/>
</dbReference>
<name>E3NF42_CAERE</name>
<dbReference type="AlphaFoldDB" id="E3NF42"/>
<protein>
    <recommendedName>
        <fullName evidence="1">F-box domain-containing protein</fullName>
    </recommendedName>
</protein>
<accession>E3NF42</accession>
<dbReference type="KEGG" id="crq:GCK72_015609"/>
<dbReference type="InterPro" id="IPR012885">
    <property type="entry name" value="F-box_Sdz-33"/>
</dbReference>
<dbReference type="RefSeq" id="XP_003092983.2">
    <property type="nucleotide sequence ID" value="XM_003092935.2"/>
</dbReference>
<dbReference type="CTD" id="9801388"/>
<dbReference type="EMBL" id="DS268631">
    <property type="protein sequence ID" value="EFO95929.1"/>
    <property type="molecule type" value="Genomic_DNA"/>
</dbReference>
<evidence type="ECO:0000259" key="1">
    <source>
        <dbReference type="PROSITE" id="PS50181"/>
    </source>
</evidence>
<keyword evidence="3" id="KW-1185">Reference proteome</keyword>
<feature type="domain" description="F-box" evidence="1">
    <location>
        <begin position="36"/>
        <end position="84"/>
    </location>
</feature>
<dbReference type="Pfam" id="PF00646">
    <property type="entry name" value="F-box"/>
    <property type="match status" value="1"/>
</dbReference>
<dbReference type="GeneID" id="9801388"/>
<proteinExistence type="predicted"/>